<dbReference type="AlphaFoldDB" id="A0A2G1XEN6"/>
<dbReference type="Proteomes" id="UP000222531">
    <property type="component" value="Unassembled WGS sequence"/>
</dbReference>
<accession>A0A2G1XEN6</accession>
<feature type="chain" id="PRO_5044380898" evidence="1">
    <location>
        <begin position="18"/>
        <end position="157"/>
    </location>
</feature>
<keyword evidence="3" id="KW-1185">Reference proteome</keyword>
<evidence type="ECO:0000313" key="3">
    <source>
        <dbReference type="Proteomes" id="UP000222531"/>
    </source>
</evidence>
<organism evidence="2 3">
    <name type="scientific">Streptomyces cinnamoneus</name>
    <name type="common">Streptoverticillium cinnamoneum</name>
    <dbReference type="NCBI Taxonomy" id="53446"/>
    <lineage>
        <taxon>Bacteria</taxon>
        <taxon>Bacillati</taxon>
        <taxon>Actinomycetota</taxon>
        <taxon>Actinomycetes</taxon>
        <taxon>Kitasatosporales</taxon>
        <taxon>Streptomycetaceae</taxon>
        <taxon>Streptomyces</taxon>
        <taxon>Streptomyces cinnamoneus group</taxon>
    </lineage>
</organism>
<keyword evidence="1" id="KW-0732">Signal</keyword>
<dbReference type="OrthoDB" id="3213819at2"/>
<evidence type="ECO:0000256" key="1">
    <source>
        <dbReference type="SAM" id="SignalP"/>
    </source>
</evidence>
<gene>
    <name evidence="2" type="ORF">BLA24_23480</name>
</gene>
<evidence type="ECO:0000313" key="2">
    <source>
        <dbReference type="EMBL" id="PHQ49697.1"/>
    </source>
</evidence>
<dbReference type="EMBL" id="NHZO01000154">
    <property type="protein sequence ID" value="PHQ49697.1"/>
    <property type="molecule type" value="Genomic_DNA"/>
</dbReference>
<comment type="caution">
    <text evidence="2">The sequence shown here is derived from an EMBL/GenBank/DDBJ whole genome shotgun (WGS) entry which is preliminary data.</text>
</comment>
<sequence>MPAVVALLFACAACSGADDEAGPAVPTPSGRQAALCRALHGALPRTVGDLERRATDPESDFTAAWGGHPAITLRCGVPKPELLRSHPGSDSAELNGVEWLPEKQSDGSVRCTTVQREAWVEVTLPKKVVGDVGAGDISVLTDLADAVSKTIPVGIVS</sequence>
<protein>
    <submittedName>
        <fullName evidence="2">Uncharacterized protein</fullName>
    </submittedName>
</protein>
<proteinExistence type="predicted"/>
<dbReference type="InterPro" id="IPR021903">
    <property type="entry name" value="DUF3515"/>
</dbReference>
<reference evidence="2 3" key="1">
    <citation type="journal article" date="2017" name="Biochemistry">
        <title>Identification of the Biosynthetic Pathway for the Antibiotic Bicyclomycin.</title>
        <authorList>
            <person name="Patteson J."/>
            <person name="Cai W."/>
            <person name="Johnson R.A."/>
            <person name="Santa Maria K."/>
            <person name="Li B."/>
        </authorList>
    </citation>
    <scope>NUCLEOTIDE SEQUENCE [LARGE SCALE GENOMIC DNA]</scope>
    <source>
        <strain evidence="2 3">ATCC 21532</strain>
    </source>
</reference>
<dbReference type="Pfam" id="PF12028">
    <property type="entry name" value="DUF3515"/>
    <property type="match status" value="1"/>
</dbReference>
<feature type="signal peptide" evidence="1">
    <location>
        <begin position="1"/>
        <end position="17"/>
    </location>
</feature>
<name>A0A2G1XEN6_STRCJ</name>